<dbReference type="InterPro" id="IPR036188">
    <property type="entry name" value="FAD/NAD-bd_sf"/>
</dbReference>
<evidence type="ECO:0000259" key="3">
    <source>
        <dbReference type="PROSITE" id="PS00624"/>
    </source>
</evidence>
<dbReference type="RefSeq" id="XP_034244583.1">
    <property type="nucleotide sequence ID" value="XM_034388692.1"/>
</dbReference>
<dbReference type="Gene3D" id="3.30.560.10">
    <property type="entry name" value="Glucose Oxidase, domain 3"/>
    <property type="match status" value="1"/>
</dbReference>
<comment type="cofactor">
    <cofactor evidence="2">
        <name>FAD</name>
        <dbReference type="ChEBI" id="CHEBI:57692"/>
    </cofactor>
</comment>
<dbReference type="Proteomes" id="UP000515158">
    <property type="component" value="Unplaced"/>
</dbReference>
<keyword evidence="4" id="KW-1185">Reference proteome</keyword>
<reference evidence="5" key="1">
    <citation type="submission" date="2025-08" db="UniProtKB">
        <authorList>
            <consortium name="RefSeq"/>
        </authorList>
    </citation>
    <scope>IDENTIFICATION</scope>
    <source>
        <tissue evidence="5">Total insect</tissue>
    </source>
</reference>
<dbReference type="OrthoDB" id="269227at2759"/>
<dbReference type="Pfam" id="PF00732">
    <property type="entry name" value="GMC_oxred_N"/>
    <property type="match status" value="1"/>
</dbReference>
<feature type="binding site" evidence="2">
    <location>
        <position position="278"/>
    </location>
    <ligand>
        <name>FAD</name>
        <dbReference type="ChEBI" id="CHEBI:57692"/>
    </ligand>
</feature>
<evidence type="ECO:0000313" key="4">
    <source>
        <dbReference type="Proteomes" id="UP000515158"/>
    </source>
</evidence>
<dbReference type="PANTHER" id="PTHR11552">
    <property type="entry name" value="GLUCOSE-METHANOL-CHOLINE GMC OXIDOREDUCTASE"/>
    <property type="match status" value="1"/>
</dbReference>
<evidence type="ECO:0000256" key="1">
    <source>
        <dbReference type="ARBA" id="ARBA00010790"/>
    </source>
</evidence>
<dbReference type="AlphaFoldDB" id="A0A6P8YWS3"/>
<dbReference type="GO" id="GO:0016614">
    <property type="term" value="F:oxidoreductase activity, acting on CH-OH group of donors"/>
    <property type="evidence" value="ECO:0007669"/>
    <property type="project" value="InterPro"/>
</dbReference>
<organism evidence="5">
    <name type="scientific">Thrips palmi</name>
    <name type="common">Melon thrips</name>
    <dbReference type="NCBI Taxonomy" id="161013"/>
    <lineage>
        <taxon>Eukaryota</taxon>
        <taxon>Metazoa</taxon>
        <taxon>Ecdysozoa</taxon>
        <taxon>Arthropoda</taxon>
        <taxon>Hexapoda</taxon>
        <taxon>Insecta</taxon>
        <taxon>Pterygota</taxon>
        <taxon>Neoptera</taxon>
        <taxon>Paraneoptera</taxon>
        <taxon>Thysanoptera</taxon>
        <taxon>Terebrantia</taxon>
        <taxon>Thripoidea</taxon>
        <taxon>Thripidae</taxon>
        <taxon>Thrips</taxon>
    </lineage>
</organism>
<dbReference type="InterPro" id="IPR012132">
    <property type="entry name" value="GMC_OxRdtase"/>
</dbReference>
<dbReference type="InterPro" id="IPR007867">
    <property type="entry name" value="GMC_OxRtase_C"/>
</dbReference>
<dbReference type="Gene3D" id="3.50.50.60">
    <property type="entry name" value="FAD/NAD(P)-binding domain"/>
    <property type="match status" value="1"/>
</dbReference>
<dbReference type="PROSITE" id="PS00624">
    <property type="entry name" value="GMC_OXRED_2"/>
    <property type="match status" value="1"/>
</dbReference>
<dbReference type="SUPFAM" id="SSF51905">
    <property type="entry name" value="FAD/NAD(P)-binding domain"/>
    <property type="match status" value="1"/>
</dbReference>
<keyword evidence="2" id="KW-0285">Flavoprotein</keyword>
<keyword evidence="2" id="KW-0274">FAD</keyword>
<evidence type="ECO:0000256" key="2">
    <source>
        <dbReference type="PIRSR" id="PIRSR000137-2"/>
    </source>
</evidence>
<feature type="domain" description="Glucose-methanol-choline oxidoreductase N-terminal" evidence="3">
    <location>
        <begin position="313"/>
        <end position="327"/>
    </location>
</feature>
<dbReference type="GO" id="GO:0050660">
    <property type="term" value="F:flavin adenine dinucleotide binding"/>
    <property type="evidence" value="ECO:0007669"/>
    <property type="project" value="InterPro"/>
</dbReference>
<dbReference type="SUPFAM" id="SSF54373">
    <property type="entry name" value="FAD-linked reductases, C-terminal domain"/>
    <property type="match status" value="1"/>
</dbReference>
<accession>A0A6P8YWS3</accession>
<dbReference type="InterPro" id="IPR000172">
    <property type="entry name" value="GMC_OxRdtase_N"/>
</dbReference>
<dbReference type="InParanoid" id="A0A6P8YWS3"/>
<comment type="similarity">
    <text evidence="1">Belongs to the GMC oxidoreductase family.</text>
</comment>
<dbReference type="PANTHER" id="PTHR11552:SF158">
    <property type="entry name" value="GH23626P-RELATED"/>
    <property type="match status" value="1"/>
</dbReference>
<dbReference type="Pfam" id="PF05199">
    <property type="entry name" value="GMC_oxred_C"/>
    <property type="match status" value="1"/>
</dbReference>
<name>A0A6P8YWS3_THRPL</name>
<sequence length="611" mass="65423">MAESMWLEPIASAAAWPASAQCSAASIFATLVAAIVAKGLKAAQLKAAATRDAVQKDYDFIVIGAGSAGCVVANRLSEEKKWKVLLLEAGPEETDLNMVPAMASRYLTDDFFWWKYTTQKSGWDPGSRASRGKGMGGSSAVNAMHFTRGNREDFEHLKALGNTGWGFEDVLKYFKKAENNHDFPKDTTYHGTTGPQDVMLDRFRDPNTALLVQAYEEIGMARVEDVNGASQLGTSTVGGVSWAPGAVLNGERRSSNRAYLGAAVRKRPNLTVQTGAFVRRVVVSGGRAVGVEYDGPAGRKTVTATKEVVVSGGAYNSPQILMLSGIGPKAHLQDVGIKLVQDLPGVGQRLHDHMFGSGGVKFLLSKTAKLGTVQQYVDTVKEYVQKRTGPLSATANPANLFYRSSHQPKGVTRPDIQISIGGGRTTSKLPASCPEGDPAGTFYNQLAFNPINLHPKSRGQILLNKKAPYGPPLIFGNVFGDESDLLPVIEAYQLVARLNATKALRSNGVQVSVSTAKACASLRFNSDAFWRCQLKGKGKANQHPTSTCSMGPDSDPLAVVNPRLQVRGVKGLRVIDASVLAETTSGNTNAVCVMVGEKGADLIKEDWKSLH</sequence>
<dbReference type="PIRSF" id="PIRSF000137">
    <property type="entry name" value="Alcohol_oxidase"/>
    <property type="match status" value="1"/>
</dbReference>
<gene>
    <name evidence="5" type="primary">LOC117647140</name>
</gene>
<dbReference type="GeneID" id="117647140"/>
<dbReference type="KEGG" id="tpal:117647140"/>
<protein>
    <submittedName>
        <fullName evidence="5">Glucose dehydrogenase [FAD, quinone]-like isoform X1</fullName>
    </submittedName>
</protein>
<proteinExistence type="inferred from homology"/>
<evidence type="ECO:0000313" key="5">
    <source>
        <dbReference type="RefSeq" id="XP_034244583.1"/>
    </source>
</evidence>